<dbReference type="RefSeq" id="WP_248132411.1">
    <property type="nucleotide sequence ID" value="NZ_CP157451.1"/>
</dbReference>
<dbReference type="GO" id="GO:0005576">
    <property type="term" value="C:extracellular region"/>
    <property type="evidence" value="ECO:0007669"/>
    <property type="project" value="TreeGrafter"/>
</dbReference>
<evidence type="ECO:0000256" key="4">
    <source>
        <dbReference type="ARBA" id="ARBA00022679"/>
    </source>
</evidence>
<evidence type="ECO:0000256" key="8">
    <source>
        <dbReference type="ARBA" id="ARBA00023316"/>
    </source>
</evidence>
<comment type="caution">
    <text evidence="11">The sequence shown here is derived from an EMBL/GenBank/DDBJ whole genome shotgun (WGS) entry which is preliminary data.</text>
</comment>
<feature type="domain" description="L,D-TPase catalytic" evidence="10">
    <location>
        <begin position="9"/>
        <end position="162"/>
    </location>
</feature>
<comment type="pathway">
    <text evidence="1 9">Cell wall biogenesis; peptidoglycan biosynthesis.</text>
</comment>
<evidence type="ECO:0000256" key="2">
    <source>
        <dbReference type="ARBA" id="ARBA00005992"/>
    </source>
</evidence>
<keyword evidence="5" id="KW-0378">Hydrolase</keyword>
<evidence type="ECO:0000313" key="11">
    <source>
        <dbReference type="EMBL" id="HCM31172.1"/>
    </source>
</evidence>
<keyword evidence="6 9" id="KW-0133">Cell shape</keyword>
<dbReference type="GO" id="GO:0016757">
    <property type="term" value="F:glycosyltransferase activity"/>
    <property type="evidence" value="ECO:0007669"/>
    <property type="project" value="UniProtKB-KW"/>
</dbReference>
<evidence type="ECO:0000256" key="3">
    <source>
        <dbReference type="ARBA" id="ARBA00022676"/>
    </source>
</evidence>
<dbReference type="Gene3D" id="2.40.440.10">
    <property type="entry name" value="L,D-transpeptidase catalytic domain-like"/>
    <property type="match status" value="1"/>
</dbReference>
<evidence type="ECO:0000256" key="9">
    <source>
        <dbReference type="PROSITE-ProRule" id="PRU01373"/>
    </source>
</evidence>
<dbReference type="NCBIfam" id="NF040925">
    <property type="entry name" value="LD_carbox_ElsL"/>
    <property type="match status" value="1"/>
</dbReference>
<dbReference type="PANTHER" id="PTHR30582:SF24">
    <property type="entry name" value="L,D-TRANSPEPTIDASE ERFK_SRFK-RELATED"/>
    <property type="match status" value="1"/>
</dbReference>
<feature type="active site" description="Proton donor/acceptor" evidence="9">
    <location>
        <position position="122"/>
    </location>
</feature>
<keyword evidence="8 9" id="KW-0961">Cell wall biogenesis/degradation</keyword>
<dbReference type="GO" id="GO:0018104">
    <property type="term" value="P:peptidoglycan-protein cross-linking"/>
    <property type="evidence" value="ECO:0007669"/>
    <property type="project" value="TreeGrafter"/>
</dbReference>
<dbReference type="CDD" id="cd16913">
    <property type="entry name" value="YkuD_like"/>
    <property type="match status" value="1"/>
</dbReference>
<dbReference type="InterPro" id="IPR038063">
    <property type="entry name" value="Transpep_catalytic_dom"/>
</dbReference>
<dbReference type="InterPro" id="IPR005490">
    <property type="entry name" value="LD_TPept_cat_dom"/>
</dbReference>
<evidence type="ECO:0000256" key="1">
    <source>
        <dbReference type="ARBA" id="ARBA00004752"/>
    </source>
</evidence>
<dbReference type="SUPFAM" id="SSF141523">
    <property type="entry name" value="L,D-transpeptidase catalytic domain-like"/>
    <property type="match status" value="1"/>
</dbReference>
<sequence length="169" mass="19407">MSSYTLDQADLLIDLAQQKLHLPKLKKCYAISSGKNGVGEQENTGQTPRGWHRIEKKIGAEHPKNSVFIARQFTDEIYSPELAAQFPQRDWILTRILWLHGLEPGFNQGEGRDTFQRYIYIHGTPDTEPMGIPMSHGCIRMRNEEIIELFDLVPEQALVFLSEIPLELF</sequence>
<evidence type="ECO:0000256" key="6">
    <source>
        <dbReference type="ARBA" id="ARBA00022960"/>
    </source>
</evidence>
<dbReference type="AlphaFoldDB" id="A0A3D3G1P9"/>
<keyword evidence="7 9" id="KW-0573">Peptidoglycan synthesis</keyword>
<feature type="active site" description="Nucleophile" evidence="9">
    <location>
        <position position="138"/>
    </location>
</feature>
<dbReference type="UniPathway" id="UPA00219"/>
<dbReference type="GO" id="GO:0008360">
    <property type="term" value="P:regulation of cell shape"/>
    <property type="evidence" value="ECO:0007669"/>
    <property type="project" value="UniProtKB-UniRule"/>
</dbReference>
<organism evidence="11 12">
    <name type="scientific">Acinetobacter radioresistens</name>
    <dbReference type="NCBI Taxonomy" id="40216"/>
    <lineage>
        <taxon>Bacteria</taxon>
        <taxon>Pseudomonadati</taxon>
        <taxon>Pseudomonadota</taxon>
        <taxon>Gammaproteobacteria</taxon>
        <taxon>Moraxellales</taxon>
        <taxon>Moraxellaceae</taxon>
        <taxon>Acinetobacter</taxon>
    </lineage>
</organism>
<evidence type="ECO:0000313" key="12">
    <source>
        <dbReference type="Proteomes" id="UP000262257"/>
    </source>
</evidence>
<dbReference type="GO" id="GO:0071972">
    <property type="term" value="F:peptidoglycan L,D-transpeptidase activity"/>
    <property type="evidence" value="ECO:0007669"/>
    <property type="project" value="TreeGrafter"/>
</dbReference>
<keyword evidence="3" id="KW-0328">Glycosyltransferase</keyword>
<name>A0A3D3G1P9_ACIRA</name>
<evidence type="ECO:0000256" key="7">
    <source>
        <dbReference type="ARBA" id="ARBA00022984"/>
    </source>
</evidence>
<reference evidence="11 12" key="1">
    <citation type="journal article" date="2018" name="Nat. Biotechnol.">
        <title>A standardized bacterial taxonomy based on genome phylogeny substantially revises the tree of life.</title>
        <authorList>
            <person name="Parks D.H."/>
            <person name="Chuvochina M."/>
            <person name="Waite D.W."/>
            <person name="Rinke C."/>
            <person name="Skarshewski A."/>
            <person name="Chaumeil P.A."/>
            <person name="Hugenholtz P."/>
        </authorList>
    </citation>
    <scope>NUCLEOTIDE SEQUENCE [LARGE SCALE GENOMIC DNA]</scope>
    <source>
        <strain evidence="11">UBA10045</strain>
    </source>
</reference>
<gene>
    <name evidence="11" type="ORF">DIC32_05920</name>
</gene>
<dbReference type="GO" id="GO:0071555">
    <property type="term" value="P:cell wall organization"/>
    <property type="evidence" value="ECO:0007669"/>
    <property type="project" value="UniProtKB-UniRule"/>
</dbReference>
<accession>A0A3D3G1P9</accession>
<evidence type="ECO:0000256" key="5">
    <source>
        <dbReference type="ARBA" id="ARBA00022801"/>
    </source>
</evidence>
<proteinExistence type="inferred from homology"/>
<dbReference type="PANTHER" id="PTHR30582">
    <property type="entry name" value="L,D-TRANSPEPTIDASE"/>
    <property type="match status" value="1"/>
</dbReference>
<keyword evidence="4" id="KW-0808">Transferase</keyword>
<dbReference type="EMBL" id="DPXL01000078">
    <property type="protein sequence ID" value="HCM31172.1"/>
    <property type="molecule type" value="Genomic_DNA"/>
</dbReference>
<dbReference type="Proteomes" id="UP000262257">
    <property type="component" value="Unassembled WGS sequence"/>
</dbReference>
<dbReference type="InterPro" id="IPR050979">
    <property type="entry name" value="LD-transpeptidase"/>
</dbReference>
<comment type="similarity">
    <text evidence="2">Belongs to the YkuD family.</text>
</comment>
<evidence type="ECO:0000259" key="10">
    <source>
        <dbReference type="PROSITE" id="PS52029"/>
    </source>
</evidence>
<dbReference type="PROSITE" id="PS52029">
    <property type="entry name" value="LD_TPASE"/>
    <property type="match status" value="1"/>
</dbReference>
<dbReference type="Pfam" id="PF03734">
    <property type="entry name" value="YkuD"/>
    <property type="match status" value="1"/>
</dbReference>
<protein>
    <submittedName>
        <fullName evidence="11">L,D-transpeptidase</fullName>
    </submittedName>
</protein>